<keyword evidence="14" id="KW-0449">Lipoprotein</keyword>
<protein>
    <submittedName>
        <fullName evidence="18">Sugar transporter</fullName>
    </submittedName>
</protein>
<evidence type="ECO:0000259" key="16">
    <source>
        <dbReference type="Pfam" id="PF02563"/>
    </source>
</evidence>
<keyword evidence="10" id="KW-0626">Porin</keyword>
<evidence type="ECO:0000313" key="18">
    <source>
        <dbReference type="EMBL" id="KWF38168.1"/>
    </source>
</evidence>
<evidence type="ECO:0000256" key="4">
    <source>
        <dbReference type="ARBA" id="ARBA00022452"/>
    </source>
</evidence>
<evidence type="ECO:0000256" key="3">
    <source>
        <dbReference type="ARBA" id="ARBA00022448"/>
    </source>
</evidence>
<feature type="compositionally biased region" description="Polar residues" evidence="15">
    <location>
        <begin position="1"/>
        <end position="11"/>
    </location>
</feature>
<keyword evidence="12" id="KW-0564">Palmitate</keyword>
<evidence type="ECO:0000256" key="14">
    <source>
        <dbReference type="ARBA" id="ARBA00023288"/>
    </source>
</evidence>
<evidence type="ECO:0000256" key="2">
    <source>
        <dbReference type="ARBA" id="ARBA00009450"/>
    </source>
</evidence>
<comment type="similarity">
    <text evidence="2">Belongs to the BexD/CtrA/VexA family.</text>
</comment>
<evidence type="ECO:0000259" key="17">
    <source>
        <dbReference type="Pfam" id="PF22461"/>
    </source>
</evidence>
<evidence type="ECO:0000313" key="19">
    <source>
        <dbReference type="Proteomes" id="UP000062912"/>
    </source>
</evidence>
<feature type="domain" description="SLBB" evidence="17">
    <location>
        <begin position="296"/>
        <end position="378"/>
    </location>
</feature>
<dbReference type="EMBL" id="LPJR01000001">
    <property type="protein sequence ID" value="KWF38168.1"/>
    <property type="molecule type" value="Genomic_DNA"/>
</dbReference>
<dbReference type="RefSeq" id="WP_060238470.1">
    <property type="nucleotide sequence ID" value="NZ_LPJR01000001.1"/>
</dbReference>
<keyword evidence="9" id="KW-0406">Ion transport</keyword>
<dbReference type="Gene3D" id="3.30.1950.10">
    <property type="entry name" value="wza like domain"/>
    <property type="match status" value="1"/>
</dbReference>
<proteinExistence type="inferred from homology"/>
<dbReference type="PANTHER" id="PTHR33619">
    <property type="entry name" value="POLYSACCHARIDE EXPORT PROTEIN GFCE-RELATED"/>
    <property type="match status" value="1"/>
</dbReference>
<name>A0A132ENP8_9BURK</name>
<keyword evidence="13" id="KW-0998">Cell outer membrane</keyword>
<dbReference type="Pfam" id="PF22461">
    <property type="entry name" value="SLBB_2"/>
    <property type="match status" value="2"/>
</dbReference>
<dbReference type="OrthoDB" id="9815244at2"/>
<sequence>MVSTTQNNSTHGPRDAAGGTAGAGRLPWRSRAAMALAALALSACAFAPGMTYQAPADNGANARVGADAAGSGGLDGVQNVSSEQLIQITPELVDSQHMTRGGQVDAEIGRLFGVPKPYVIGPGDVLNIVVWDHPELNMPGTQGESVADTSSKTVTTGYTVDANGFVQFAYAGLVHVAGLTEAQARDALTRRLGEYVRKPQLALRIQAYRSKRVYLDGEVRTPGLQIVNDLPMTLPEAIDRAGGFTPTADRSTVTVTRGDETVTVNLPAMIASGLNPSKILLRDGDLVRVHPATDSKVFVLGEVTRPATLTLTDGRMSLGEALGDTGGVSQYTADARQVYVVRRGPGNRPLVYHLDAKSPASMALADQFPLRRHDVVFVDASSLVRWSRVVNLLIPSAAQGALTAKAISP</sequence>
<keyword evidence="6" id="KW-0812">Transmembrane</keyword>
<evidence type="ECO:0000256" key="12">
    <source>
        <dbReference type="ARBA" id="ARBA00023139"/>
    </source>
</evidence>
<dbReference type="GO" id="GO:0006811">
    <property type="term" value="P:monoatomic ion transport"/>
    <property type="evidence" value="ECO:0007669"/>
    <property type="project" value="UniProtKB-KW"/>
</dbReference>
<evidence type="ECO:0000256" key="13">
    <source>
        <dbReference type="ARBA" id="ARBA00023237"/>
    </source>
</evidence>
<evidence type="ECO:0000256" key="15">
    <source>
        <dbReference type="SAM" id="MobiDB-lite"/>
    </source>
</evidence>
<comment type="caution">
    <text evidence="18">The sequence shown here is derived from an EMBL/GenBank/DDBJ whole genome shotgun (WGS) entry which is preliminary data.</text>
</comment>
<keyword evidence="3" id="KW-0813">Transport</keyword>
<keyword evidence="11" id="KW-0472">Membrane</keyword>
<comment type="subcellular location">
    <subcellularLocation>
        <location evidence="1">Cell outer membrane</location>
        <topology evidence="1">Multi-pass membrane protein</topology>
    </subcellularLocation>
</comment>
<reference evidence="18 19" key="1">
    <citation type="submission" date="2015-11" db="EMBL/GenBank/DDBJ databases">
        <title>Expanding the genomic diversity of Burkholderia species for the development of highly accurate diagnostics.</title>
        <authorList>
            <person name="Sahl J."/>
            <person name="Keim P."/>
            <person name="Wagner D."/>
        </authorList>
    </citation>
    <scope>NUCLEOTIDE SEQUENCE [LARGE SCALE GENOMIC DNA]</scope>
    <source>
        <strain evidence="18 19">MSMB368WGS</strain>
    </source>
</reference>
<evidence type="ECO:0000256" key="7">
    <source>
        <dbReference type="ARBA" id="ARBA00022729"/>
    </source>
</evidence>
<dbReference type="AlphaFoldDB" id="A0A132ENP8"/>
<keyword evidence="4" id="KW-1134">Transmembrane beta strand</keyword>
<dbReference type="Gene3D" id="3.10.560.10">
    <property type="entry name" value="Outer membrane lipoprotein wza domain like"/>
    <property type="match status" value="2"/>
</dbReference>
<dbReference type="InterPro" id="IPR054765">
    <property type="entry name" value="SLBB_dom"/>
</dbReference>
<dbReference type="GO" id="GO:0015288">
    <property type="term" value="F:porin activity"/>
    <property type="evidence" value="ECO:0007669"/>
    <property type="project" value="UniProtKB-KW"/>
</dbReference>
<feature type="region of interest" description="Disordered" evidence="15">
    <location>
        <begin position="1"/>
        <end position="23"/>
    </location>
</feature>
<gene>
    <name evidence="18" type="ORF">WT56_05690</name>
</gene>
<dbReference type="GO" id="GO:0015159">
    <property type="term" value="F:polysaccharide transmembrane transporter activity"/>
    <property type="evidence" value="ECO:0007669"/>
    <property type="project" value="InterPro"/>
</dbReference>
<evidence type="ECO:0000256" key="8">
    <source>
        <dbReference type="ARBA" id="ARBA00023047"/>
    </source>
</evidence>
<evidence type="ECO:0000256" key="6">
    <source>
        <dbReference type="ARBA" id="ARBA00022692"/>
    </source>
</evidence>
<feature type="domain" description="SLBB" evidence="17">
    <location>
        <begin position="211"/>
        <end position="289"/>
    </location>
</feature>
<dbReference type="PANTHER" id="PTHR33619:SF3">
    <property type="entry name" value="POLYSACCHARIDE EXPORT PROTEIN GFCE-RELATED"/>
    <property type="match status" value="1"/>
</dbReference>
<organism evidence="18 19">
    <name type="scientific">Burkholderia pseudomultivorans</name>
    <dbReference type="NCBI Taxonomy" id="1207504"/>
    <lineage>
        <taxon>Bacteria</taxon>
        <taxon>Pseudomonadati</taxon>
        <taxon>Pseudomonadota</taxon>
        <taxon>Betaproteobacteria</taxon>
        <taxon>Burkholderiales</taxon>
        <taxon>Burkholderiaceae</taxon>
        <taxon>Burkholderia</taxon>
        <taxon>Burkholderia cepacia complex</taxon>
    </lineage>
</organism>
<keyword evidence="5 18" id="KW-0762">Sugar transport</keyword>
<evidence type="ECO:0000256" key="5">
    <source>
        <dbReference type="ARBA" id="ARBA00022597"/>
    </source>
</evidence>
<dbReference type="Pfam" id="PF02563">
    <property type="entry name" value="Poly_export"/>
    <property type="match status" value="1"/>
</dbReference>
<dbReference type="Proteomes" id="UP000062912">
    <property type="component" value="Unassembled WGS sequence"/>
</dbReference>
<feature type="domain" description="Polysaccharide export protein N-terminal" evidence="16">
    <location>
        <begin position="115"/>
        <end position="205"/>
    </location>
</feature>
<keyword evidence="7" id="KW-0732">Signal</keyword>
<evidence type="ECO:0000256" key="9">
    <source>
        <dbReference type="ARBA" id="ARBA00023065"/>
    </source>
</evidence>
<accession>A0A132ENP8</accession>
<evidence type="ECO:0000256" key="10">
    <source>
        <dbReference type="ARBA" id="ARBA00023114"/>
    </source>
</evidence>
<dbReference type="InterPro" id="IPR003715">
    <property type="entry name" value="Poly_export_N"/>
</dbReference>
<evidence type="ECO:0000256" key="1">
    <source>
        <dbReference type="ARBA" id="ARBA00004571"/>
    </source>
</evidence>
<keyword evidence="8" id="KW-0625">Polysaccharide transport</keyword>
<dbReference type="GO" id="GO:0009279">
    <property type="term" value="C:cell outer membrane"/>
    <property type="evidence" value="ECO:0007669"/>
    <property type="project" value="UniProtKB-SubCell"/>
</dbReference>
<dbReference type="GO" id="GO:0046930">
    <property type="term" value="C:pore complex"/>
    <property type="evidence" value="ECO:0007669"/>
    <property type="project" value="UniProtKB-KW"/>
</dbReference>
<evidence type="ECO:0000256" key="11">
    <source>
        <dbReference type="ARBA" id="ARBA00023136"/>
    </source>
</evidence>
<dbReference type="InterPro" id="IPR049712">
    <property type="entry name" value="Poly_export"/>
</dbReference>